<reference evidence="6 7" key="1">
    <citation type="journal article" date="2024" name="Nat. Commun.">
        <title>Phylogenomics reveals the evolutionary origins of lichenization in chlorophyte algae.</title>
        <authorList>
            <person name="Puginier C."/>
            <person name="Libourel C."/>
            <person name="Otte J."/>
            <person name="Skaloud P."/>
            <person name="Haon M."/>
            <person name="Grisel S."/>
            <person name="Petersen M."/>
            <person name="Berrin J.G."/>
            <person name="Delaux P.M."/>
            <person name="Dal Grande F."/>
            <person name="Keller J."/>
        </authorList>
    </citation>
    <scope>NUCLEOTIDE SEQUENCE [LARGE SCALE GENOMIC DNA]</scope>
    <source>
        <strain evidence="6 7">SAG 216-7</strain>
    </source>
</reference>
<evidence type="ECO:0000256" key="2">
    <source>
        <dbReference type="ARBA" id="ARBA00022448"/>
    </source>
</evidence>
<gene>
    <name evidence="6" type="ORF">WJX75_006298</name>
</gene>
<dbReference type="InterPro" id="IPR050962">
    <property type="entry name" value="Phosphate-bind_PstS"/>
</dbReference>
<dbReference type="PANTHER" id="PTHR42996">
    <property type="entry name" value="PHOSPHATE-BINDING PROTEIN PSTS"/>
    <property type="match status" value="1"/>
</dbReference>
<feature type="signal peptide" evidence="4">
    <location>
        <begin position="1"/>
        <end position="20"/>
    </location>
</feature>
<feature type="chain" id="PRO_5047011365" description="PBP domain-containing protein" evidence="4">
    <location>
        <begin position="21"/>
        <end position="393"/>
    </location>
</feature>
<keyword evidence="7" id="KW-1185">Reference proteome</keyword>
<dbReference type="Pfam" id="PF12849">
    <property type="entry name" value="PBP_like_2"/>
    <property type="match status" value="1"/>
</dbReference>
<dbReference type="PIRSF" id="PIRSF002756">
    <property type="entry name" value="PstS"/>
    <property type="match status" value="1"/>
</dbReference>
<keyword evidence="4" id="KW-0732">Signal</keyword>
<dbReference type="PANTHER" id="PTHR42996:SF1">
    <property type="entry name" value="PHOSPHATE-BINDING PROTEIN PSTS"/>
    <property type="match status" value="1"/>
</dbReference>
<dbReference type="EMBL" id="JALJOT010000010">
    <property type="protein sequence ID" value="KAK9906693.1"/>
    <property type="molecule type" value="Genomic_DNA"/>
</dbReference>
<protein>
    <recommendedName>
        <fullName evidence="5">PBP domain-containing protein</fullName>
    </recommendedName>
</protein>
<dbReference type="Gene3D" id="3.40.190.10">
    <property type="entry name" value="Periplasmic binding protein-like II"/>
    <property type="match status" value="2"/>
</dbReference>
<dbReference type="SUPFAM" id="SSF53850">
    <property type="entry name" value="Periplasmic binding protein-like II"/>
    <property type="match status" value="1"/>
</dbReference>
<evidence type="ECO:0000256" key="1">
    <source>
        <dbReference type="ARBA" id="ARBA00008725"/>
    </source>
</evidence>
<proteinExistence type="inferred from homology"/>
<feature type="domain" description="PBP" evidence="5">
    <location>
        <begin position="37"/>
        <end position="240"/>
    </location>
</feature>
<evidence type="ECO:0000313" key="7">
    <source>
        <dbReference type="Proteomes" id="UP001491310"/>
    </source>
</evidence>
<dbReference type="InterPro" id="IPR024370">
    <property type="entry name" value="PBP_domain"/>
</dbReference>
<dbReference type="Proteomes" id="UP001491310">
    <property type="component" value="Unassembled WGS sequence"/>
</dbReference>
<organism evidence="6 7">
    <name type="scientific">Coccomyxa subellipsoidea</name>
    <dbReference type="NCBI Taxonomy" id="248742"/>
    <lineage>
        <taxon>Eukaryota</taxon>
        <taxon>Viridiplantae</taxon>
        <taxon>Chlorophyta</taxon>
        <taxon>core chlorophytes</taxon>
        <taxon>Trebouxiophyceae</taxon>
        <taxon>Trebouxiophyceae incertae sedis</taxon>
        <taxon>Coccomyxaceae</taxon>
        <taxon>Coccomyxa</taxon>
    </lineage>
</organism>
<accession>A0ABR2YJI2</accession>
<sequence length="393" mass="42492">MWLATHRLCCILVLLLVAEAQTRSLQQSKSVSNLPLIQGSGSTAAATLWRSIIANASATGNAPFSLTYDAVGSGQGQKSLFSRAYDYAVSDVPIASAVYNGLDRKILQIPFAISALDAVHSVSGLTKPLNLTAFVFGSILQCTITRWDDPAIRAINPDAKLPSADIFPVVRVDSSGSTELVTNYLATDPSWALAVGKSIAWPKCTQQVQGSDGILNYIAAQKNAIGYAEYGLARVQNIAYAALQNAAGNYVRPDQVLAANATDIFGSDFVIPNSTANPGWANVSLMTSRRPMAYPISGLEYYNIELDLTSKGYPQGLILKELAQYILSDAVQKPMKWFYFAALPEKIKGIAKADLEIIILPQRPPNANDNNLPNKWINVYEPVSAQAMNITMR</sequence>
<comment type="similarity">
    <text evidence="1">Belongs to the PstS family.</text>
</comment>
<comment type="caution">
    <text evidence="6">The sequence shown here is derived from an EMBL/GenBank/DDBJ whole genome shotgun (WGS) entry which is preliminary data.</text>
</comment>
<evidence type="ECO:0000259" key="5">
    <source>
        <dbReference type="Pfam" id="PF12849"/>
    </source>
</evidence>
<evidence type="ECO:0000256" key="3">
    <source>
        <dbReference type="ARBA" id="ARBA00022592"/>
    </source>
</evidence>
<dbReference type="InterPro" id="IPR005673">
    <property type="entry name" value="ABC_phos-bd_PstS"/>
</dbReference>
<evidence type="ECO:0000313" key="6">
    <source>
        <dbReference type="EMBL" id="KAK9906693.1"/>
    </source>
</evidence>
<name>A0ABR2YJI2_9CHLO</name>
<keyword evidence="2" id="KW-0813">Transport</keyword>
<evidence type="ECO:0000256" key="4">
    <source>
        <dbReference type="SAM" id="SignalP"/>
    </source>
</evidence>
<keyword evidence="3" id="KW-0592">Phosphate transport</keyword>